<evidence type="ECO:0000313" key="3">
    <source>
        <dbReference type="Proteomes" id="UP001235664"/>
    </source>
</evidence>
<dbReference type="EMBL" id="JAVAIL010000002">
    <property type="protein sequence ID" value="MDP4539291.1"/>
    <property type="molecule type" value="Genomic_DNA"/>
</dbReference>
<evidence type="ECO:0000313" key="2">
    <source>
        <dbReference type="EMBL" id="MDP4539291.1"/>
    </source>
</evidence>
<reference evidence="2 3" key="1">
    <citation type="submission" date="2023-08" db="EMBL/GenBank/DDBJ databases">
        <title>genomic of DY56.</title>
        <authorList>
            <person name="Wang Y."/>
        </authorList>
    </citation>
    <scope>NUCLEOTIDE SEQUENCE [LARGE SCALE GENOMIC DNA]</scope>
    <source>
        <strain evidence="2 3">DY56-A-20</strain>
    </source>
</reference>
<accession>A0ABT9H7N9</accession>
<feature type="chain" id="PRO_5045330232" description="Haem-binding uptake Tiki superfamily ChaN domain-containing protein" evidence="1">
    <location>
        <begin position="22"/>
        <end position="244"/>
    </location>
</feature>
<comment type="caution">
    <text evidence="2">The sequence shown here is derived from an EMBL/GenBank/DDBJ whole genome shotgun (WGS) entry which is preliminary data.</text>
</comment>
<feature type="signal peptide" evidence="1">
    <location>
        <begin position="1"/>
        <end position="21"/>
    </location>
</feature>
<gene>
    <name evidence="2" type="ORF">Q9K01_06615</name>
</gene>
<evidence type="ECO:0000256" key="1">
    <source>
        <dbReference type="SAM" id="SignalP"/>
    </source>
</evidence>
<organism evidence="2 3">
    <name type="scientific">Qipengyuania benthica</name>
    <dbReference type="NCBI Taxonomy" id="3067651"/>
    <lineage>
        <taxon>Bacteria</taxon>
        <taxon>Pseudomonadati</taxon>
        <taxon>Pseudomonadota</taxon>
        <taxon>Alphaproteobacteria</taxon>
        <taxon>Sphingomonadales</taxon>
        <taxon>Erythrobacteraceae</taxon>
        <taxon>Qipengyuania</taxon>
    </lineage>
</organism>
<dbReference type="PROSITE" id="PS51257">
    <property type="entry name" value="PROKAR_LIPOPROTEIN"/>
    <property type="match status" value="1"/>
</dbReference>
<name>A0ABT9H7N9_9SPHN</name>
<protein>
    <recommendedName>
        <fullName evidence="4">Haem-binding uptake Tiki superfamily ChaN domain-containing protein</fullName>
    </recommendedName>
</protein>
<evidence type="ECO:0008006" key="4">
    <source>
        <dbReference type="Google" id="ProtNLM"/>
    </source>
</evidence>
<keyword evidence="1" id="KW-0732">Signal</keyword>
<keyword evidence="3" id="KW-1185">Reference proteome</keyword>
<sequence>MGKLLINAVLALVAGCSTVPAPPEPTPVMVIAAIHSAHKEHPRYSYDDLFDAVSSFSPDVVAVEIRQEDLGEDADYLERNYPFEMVELARRYSPRVRGIDWLGEELEGRRVPERWWQDRSWVKRLERERSEDLSAGTPRADALQKQQRSIREVASAASLNDGRYDSISRAYYRVLAEELAGTSYARLVAFYAERDRRIARSVRQVVENNPGRRIAFVVGADHRASVVDELARLPSQSLLVVPVR</sequence>
<dbReference type="RefSeq" id="WP_305929427.1">
    <property type="nucleotide sequence ID" value="NZ_JAVAIL010000002.1"/>
</dbReference>
<proteinExistence type="predicted"/>
<dbReference type="Proteomes" id="UP001235664">
    <property type="component" value="Unassembled WGS sequence"/>
</dbReference>